<dbReference type="PANTHER" id="PTHR47314">
    <property type="entry name" value="MALTOSE/MALTODEXTRIN TRANSPORT SYSTEM PERMEASE PROTEIN MALF"/>
    <property type="match status" value="1"/>
</dbReference>
<dbReference type="Pfam" id="PF16296">
    <property type="entry name" value="TM_PBP2_N"/>
    <property type="match status" value="1"/>
</dbReference>
<evidence type="ECO:0000256" key="10">
    <source>
        <dbReference type="RuleBase" id="RU367050"/>
    </source>
</evidence>
<keyword evidence="5 10" id="KW-0762">Sugar transport</keyword>
<keyword evidence="3 9" id="KW-0813">Transport</keyword>
<keyword evidence="4 10" id="KW-1003">Cell membrane</keyword>
<name>A0A7W0CR27_9ACTN</name>
<dbReference type="AlphaFoldDB" id="A0A7W0CR27"/>
<feature type="transmembrane region" description="Helical" evidence="9">
    <location>
        <begin position="7"/>
        <end position="28"/>
    </location>
</feature>
<dbReference type="RefSeq" id="WP_181614442.1">
    <property type="nucleotide sequence ID" value="NZ_BAABAM010000011.1"/>
</dbReference>
<evidence type="ECO:0000313" key="12">
    <source>
        <dbReference type="EMBL" id="MBA2895737.1"/>
    </source>
</evidence>
<evidence type="ECO:0000256" key="2">
    <source>
        <dbReference type="ARBA" id="ARBA00009047"/>
    </source>
</evidence>
<protein>
    <recommendedName>
        <fullName evidence="10">Maltose/maltodextrin transport system permease protein</fullName>
    </recommendedName>
</protein>
<evidence type="ECO:0000256" key="5">
    <source>
        <dbReference type="ARBA" id="ARBA00022597"/>
    </source>
</evidence>
<evidence type="ECO:0000256" key="4">
    <source>
        <dbReference type="ARBA" id="ARBA00022475"/>
    </source>
</evidence>
<dbReference type="GO" id="GO:1990060">
    <property type="term" value="C:maltose transport complex"/>
    <property type="evidence" value="ECO:0007669"/>
    <property type="project" value="TreeGrafter"/>
</dbReference>
<feature type="transmembrane region" description="Helical" evidence="9">
    <location>
        <begin position="458"/>
        <end position="480"/>
    </location>
</feature>
<evidence type="ECO:0000256" key="9">
    <source>
        <dbReference type="RuleBase" id="RU363032"/>
    </source>
</evidence>
<dbReference type="Gene3D" id="1.10.3720.10">
    <property type="entry name" value="MetI-like"/>
    <property type="match status" value="1"/>
</dbReference>
<dbReference type="Gene3D" id="1.20.58.370">
    <property type="entry name" value="MalF N-terminal region-like"/>
    <property type="match status" value="1"/>
</dbReference>
<dbReference type="Gene3D" id="3.10.650.10">
    <property type="entry name" value="MalF N-terminal region-like"/>
    <property type="match status" value="1"/>
</dbReference>
<keyword evidence="8 9" id="KW-0472">Membrane</keyword>
<keyword evidence="6 9" id="KW-0812">Transmembrane</keyword>
<comment type="subcellular location">
    <subcellularLocation>
        <location evidence="1 9">Cell membrane</location>
        <topology evidence="1 9">Multi-pass membrane protein</topology>
    </subcellularLocation>
</comment>
<dbReference type="PROSITE" id="PS50928">
    <property type="entry name" value="ABC_TM1"/>
    <property type="match status" value="1"/>
</dbReference>
<keyword evidence="13" id="KW-1185">Reference proteome</keyword>
<dbReference type="PANTHER" id="PTHR47314:SF1">
    <property type="entry name" value="MALTOSE_MALTODEXTRIN TRANSPORT SYSTEM PERMEASE PROTEIN MALF"/>
    <property type="match status" value="1"/>
</dbReference>
<comment type="caution">
    <text evidence="12">The sequence shown here is derived from an EMBL/GenBank/DDBJ whole genome shotgun (WGS) entry which is preliminary data.</text>
</comment>
<evidence type="ECO:0000259" key="11">
    <source>
        <dbReference type="PROSITE" id="PS50928"/>
    </source>
</evidence>
<dbReference type="InterPro" id="IPR035277">
    <property type="entry name" value="MalF_N"/>
</dbReference>
<keyword evidence="7 9" id="KW-1133">Transmembrane helix</keyword>
<comment type="function">
    <text evidence="10">Part of the ABC transporter complex MalEFGK involved in maltose/maltodextrin import. Probably responsible for the translocation of the substrate across the membrane.</text>
</comment>
<dbReference type="GO" id="GO:0015423">
    <property type="term" value="F:ABC-type maltose transporter activity"/>
    <property type="evidence" value="ECO:0007669"/>
    <property type="project" value="TreeGrafter"/>
</dbReference>
<dbReference type="SUPFAM" id="SSF161098">
    <property type="entry name" value="MetI-like"/>
    <property type="match status" value="1"/>
</dbReference>
<evidence type="ECO:0000256" key="8">
    <source>
        <dbReference type="ARBA" id="ARBA00023136"/>
    </source>
</evidence>
<feature type="transmembrane region" description="Helical" evidence="9">
    <location>
        <begin position="293"/>
        <end position="313"/>
    </location>
</feature>
<feature type="transmembrane region" description="Helical" evidence="9">
    <location>
        <begin position="388"/>
        <end position="411"/>
    </location>
</feature>
<dbReference type="Proteomes" id="UP000530928">
    <property type="component" value="Unassembled WGS sequence"/>
</dbReference>
<evidence type="ECO:0000256" key="3">
    <source>
        <dbReference type="ARBA" id="ARBA00022448"/>
    </source>
</evidence>
<dbReference type="SUPFAM" id="SSF160964">
    <property type="entry name" value="MalF N-terminal region-like"/>
    <property type="match status" value="1"/>
</dbReference>
<dbReference type="GO" id="GO:0042956">
    <property type="term" value="P:maltodextrin transmembrane transport"/>
    <property type="evidence" value="ECO:0007669"/>
    <property type="project" value="TreeGrafter"/>
</dbReference>
<evidence type="ECO:0000256" key="7">
    <source>
        <dbReference type="ARBA" id="ARBA00022989"/>
    </source>
</evidence>
<dbReference type="Pfam" id="PF00528">
    <property type="entry name" value="BPD_transp_1"/>
    <property type="match status" value="1"/>
</dbReference>
<feature type="transmembrane region" description="Helical" evidence="9">
    <location>
        <begin position="34"/>
        <end position="52"/>
    </location>
</feature>
<dbReference type="EMBL" id="JACDUR010000007">
    <property type="protein sequence ID" value="MBA2895737.1"/>
    <property type="molecule type" value="Genomic_DNA"/>
</dbReference>
<feature type="transmembrane region" description="Helical" evidence="9">
    <location>
        <begin position="345"/>
        <end position="367"/>
    </location>
</feature>
<feature type="domain" description="ABC transmembrane type-1" evidence="11">
    <location>
        <begin position="258"/>
        <end position="479"/>
    </location>
</feature>
<dbReference type="InterPro" id="IPR035906">
    <property type="entry name" value="MetI-like_sf"/>
</dbReference>
<evidence type="ECO:0000313" key="13">
    <source>
        <dbReference type="Proteomes" id="UP000530928"/>
    </source>
</evidence>
<reference evidence="12 13" key="1">
    <citation type="submission" date="2020-07" db="EMBL/GenBank/DDBJ databases">
        <title>Genomic Encyclopedia of Type Strains, Phase IV (KMG-IV): sequencing the most valuable type-strain genomes for metagenomic binning, comparative biology and taxonomic classification.</title>
        <authorList>
            <person name="Goeker M."/>
        </authorList>
    </citation>
    <scope>NUCLEOTIDE SEQUENCE [LARGE SCALE GENOMIC DNA]</scope>
    <source>
        <strain evidence="12 13">DSM 45533</strain>
    </source>
</reference>
<accession>A0A7W0CR27</accession>
<feature type="transmembrane region" description="Helical" evidence="9">
    <location>
        <begin position="257"/>
        <end position="281"/>
    </location>
</feature>
<comment type="similarity">
    <text evidence="2 10">Belongs to the binding-protein-dependent transport system permease family. MalFG subfamily.</text>
</comment>
<feature type="transmembrane region" description="Helical" evidence="9">
    <location>
        <begin position="61"/>
        <end position="82"/>
    </location>
</feature>
<dbReference type="InterPro" id="IPR032550">
    <property type="entry name" value="TM_PBP2_N"/>
</dbReference>
<gene>
    <name evidence="12" type="ORF">HNR30_007123</name>
</gene>
<proteinExistence type="inferred from homology"/>
<sequence>MNDLRSLGAKLLLVGVVNALAVYGLVATYAVRDWGIFVVLLVATAAVDYVYFGRRTLATRYLLPGMLFLVVFQIYVVVYTAYAGFTNVGDGHNLTREQALSHILAVSEKRVPGSPPYRVQVLAGPDGRLHLLATDPRGTTTLDGEPVAGAPADHRVLQLRDLVSRQQEVLALRVPVEGGSIRTEDGSTGYIARPTLRYAGGQLTDATTGTVYRATERGFFESDDGRALTPGWREFVGFDNYVRAFSDERLRAPLLSVFAWTFAFALLSVLTTFLLGLVLALALNKEGLRGRGVYRSLLVLPYAVPSFLSALVWTGMLNQSFGFINQGLLGGADVPWLNDPTLAKVSVLLVNLWLGFPYMFLICTGALQAIPGEVVEAARIDGAGAWQLFRRVTLPLLLVSTGPLLVASFAFNFNNFTVIYFVTGGGPNVPEAPITLGSTDLLISMVYKVAFGGAGREWGFACAMSTIIFLIVAAISAASFRRTRALEETYA</sequence>
<evidence type="ECO:0000256" key="6">
    <source>
        <dbReference type="ARBA" id="ARBA00022692"/>
    </source>
</evidence>
<dbReference type="CDD" id="cd06261">
    <property type="entry name" value="TM_PBP2"/>
    <property type="match status" value="1"/>
</dbReference>
<dbReference type="InterPro" id="IPR000515">
    <property type="entry name" value="MetI-like"/>
</dbReference>
<evidence type="ECO:0000256" key="1">
    <source>
        <dbReference type="ARBA" id="ARBA00004651"/>
    </source>
</evidence>
<organism evidence="12 13">
    <name type="scientific">Nonomuraea soli</name>
    <dbReference type="NCBI Taxonomy" id="1032476"/>
    <lineage>
        <taxon>Bacteria</taxon>
        <taxon>Bacillati</taxon>
        <taxon>Actinomycetota</taxon>
        <taxon>Actinomycetes</taxon>
        <taxon>Streptosporangiales</taxon>
        <taxon>Streptosporangiaceae</taxon>
        <taxon>Nonomuraea</taxon>
    </lineage>
</organism>